<feature type="chain" id="PRO_5046198683" evidence="2">
    <location>
        <begin position="25"/>
        <end position="330"/>
    </location>
</feature>
<accession>A0ABU9CKJ0</accession>
<dbReference type="Proteomes" id="UP001365405">
    <property type="component" value="Unassembled WGS sequence"/>
</dbReference>
<evidence type="ECO:0000256" key="2">
    <source>
        <dbReference type="SAM" id="SignalP"/>
    </source>
</evidence>
<proteinExistence type="inferred from homology"/>
<name>A0ABU9CKJ0_9BURK</name>
<comment type="similarity">
    <text evidence="1">Belongs to the UPF0065 (bug) family.</text>
</comment>
<dbReference type="Gene3D" id="3.40.190.150">
    <property type="entry name" value="Bordetella uptake gene, domain 1"/>
    <property type="match status" value="1"/>
</dbReference>
<dbReference type="PIRSF" id="PIRSF017082">
    <property type="entry name" value="YflP"/>
    <property type="match status" value="1"/>
</dbReference>
<dbReference type="SUPFAM" id="SSF53850">
    <property type="entry name" value="Periplasmic binding protein-like II"/>
    <property type="match status" value="1"/>
</dbReference>
<dbReference type="PANTHER" id="PTHR42928:SF5">
    <property type="entry name" value="BLR1237 PROTEIN"/>
    <property type="match status" value="1"/>
</dbReference>
<comment type="caution">
    <text evidence="3">The sequence shown here is derived from an EMBL/GenBank/DDBJ whole genome shotgun (WGS) entry which is preliminary data.</text>
</comment>
<protein>
    <submittedName>
        <fullName evidence="3">Tripartite tricarboxylate transporter substrate-binding protein</fullName>
    </submittedName>
</protein>
<evidence type="ECO:0000256" key="1">
    <source>
        <dbReference type="ARBA" id="ARBA00006987"/>
    </source>
</evidence>
<evidence type="ECO:0000313" key="3">
    <source>
        <dbReference type="EMBL" id="MEK8051077.1"/>
    </source>
</evidence>
<organism evidence="3 4">
    <name type="scientific">Pseudaquabacterium inlustre</name>
    <dbReference type="NCBI Taxonomy" id="2984192"/>
    <lineage>
        <taxon>Bacteria</taxon>
        <taxon>Pseudomonadati</taxon>
        <taxon>Pseudomonadota</taxon>
        <taxon>Betaproteobacteria</taxon>
        <taxon>Burkholderiales</taxon>
        <taxon>Sphaerotilaceae</taxon>
        <taxon>Pseudaquabacterium</taxon>
    </lineage>
</organism>
<dbReference type="EMBL" id="JBBUTH010000007">
    <property type="protein sequence ID" value="MEK8051077.1"/>
    <property type="molecule type" value="Genomic_DNA"/>
</dbReference>
<feature type="signal peptide" evidence="2">
    <location>
        <begin position="1"/>
        <end position="24"/>
    </location>
</feature>
<dbReference type="Pfam" id="PF03401">
    <property type="entry name" value="TctC"/>
    <property type="match status" value="1"/>
</dbReference>
<reference evidence="3 4" key="1">
    <citation type="submission" date="2024-04" db="EMBL/GenBank/DDBJ databases">
        <title>Novel species of the genus Ideonella isolated from streams.</title>
        <authorList>
            <person name="Lu H."/>
        </authorList>
    </citation>
    <scope>NUCLEOTIDE SEQUENCE [LARGE SCALE GENOMIC DNA]</scope>
    <source>
        <strain evidence="3 4">DXS22W</strain>
    </source>
</reference>
<gene>
    <name evidence="3" type="ORF">AACH10_12575</name>
</gene>
<keyword evidence="2" id="KW-0732">Signal</keyword>
<evidence type="ECO:0000313" key="4">
    <source>
        <dbReference type="Proteomes" id="UP001365405"/>
    </source>
</evidence>
<keyword evidence="4" id="KW-1185">Reference proteome</keyword>
<sequence length="330" mass="33636">MHRRTLLTALAASGLTPAALRAQAFPSGPLRLVVPYPAGGGIDAVARYLAQGLGEELKQVVNVENKGGAGGTLGADAAAKAPADGHTLLLAGNPELTIAPALFGKLPYAPLADFTPLVLVAQSPSVLVSAPLSASGARTLREALAAAGKRGGIPIGTPGNGSPQHLAVELLRAGTGLDIVHVPYKGAAPATLAALSGETAFALVGAPPTRPHLASGKLQAWAVTQARRSPLLPEVPTLREALGSASTQPGSDEDLVAWYGLLAPARTPADVAQRLERAALAVLARSEARARLAALGTDDLALPAKAFAERMKAETQRSAELIKRFGIKPD</sequence>
<dbReference type="InterPro" id="IPR042100">
    <property type="entry name" value="Bug_dom1"/>
</dbReference>
<dbReference type="RefSeq" id="WP_341410767.1">
    <property type="nucleotide sequence ID" value="NZ_JBBUTH010000007.1"/>
</dbReference>
<dbReference type="InterPro" id="IPR005064">
    <property type="entry name" value="BUG"/>
</dbReference>
<dbReference type="Gene3D" id="3.40.190.10">
    <property type="entry name" value="Periplasmic binding protein-like II"/>
    <property type="match status" value="1"/>
</dbReference>
<dbReference type="PANTHER" id="PTHR42928">
    <property type="entry name" value="TRICARBOXYLATE-BINDING PROTEIN"/>
    <property type="match status" value="1"/>
</dbReference>